<dbReference type="InterPro" id="IPR036291">
    <property type="entry name" value="NAD(P)-bd_dom_sf"/>
</dbReference>
<gene>
    <name evidence="1" type="ORF">HWN40_07760</name>
</gene>
<dbReference type="SUPFAM" id="SSF51735">
    <property type="entry name" value="NAD(P)-binding Rossmann-fold domains"/>
    <property type="match status" value="1"/>
</dbReference>
<name>A0A7D5I576_9EURY</name>
<dbReference type="GeneID" id="55821561"/>
<dbReference type="EMBL" id="CP058215">
    <property type="protein sequence ID" value="QLC50143.1"/>
    <property type="molecule type" value="Genomic_DNA"/>
</dbReference>
<dbReference type="AlphaFoldDB" id="A0A7D5I576"/>
<organism evidence="1 2">
    <name type="scientific">Methanolobus zinderi</name>
    <dbReference type="NCBI Taxonomy" id="536044"/>
    <lineage>
        <taxon>Archaea</taxon>
        <taxon>Methanobacteriati</taxon>
        <taxon>Methanobacteriota</taxon>
        <taxon>Stenosarchaea group</taxon>
        <taxon>Methanomicrobia</taxon>
        <taxon>Methanosarcinales</taxon>
        <taxon>Methanosarcinaceae</taxon>
        <taxon>Methanolobus</taxon>
    </lineage>
</organism>
<dbReference type="OrthoDB" id="130616at2157"/>
<evidence type="ECO:0000313" key="1">
    <source>
        <dbReference type="EMBL" id="QLC50143.1"/>
    </source>
</evidence>
<accession>A0A7D5I576</accession>
<protein>
    <recommendedName>
        <fullName evidence="3">CoA-binding protein</fullName>
    </recommendedName>
</protein>
<reference evidence="1 2" key="1">
    <citation type="submission" date="2020-06" db="EMBL/GenBank/DDBJ databases">
        <title>Methanolobus halotolerans sp. nov., isolated from a saline lake Tus in Siberia.</title>
        <authorList>
            <person name="Shen Y."/>
            <person name="Chen S.-C."/>
            <person name="Lai M.-C."/>
            <person name="Huang H.-H."/>
            <person name="Chiu H.-H."/>
            <person name="Tang S.-L."/>
            <person name="Rogozin D.Y."/>
            <person name="Degermendzhy A.G."/>
        </authorList>
    </citation>
    <scope>NUCLEOTIDE SEQUENCE [LARGE SCALE GENOMIC DNA]</scope>
    <source>
        <strain evidence="1 2">DSM 21339</strain>
    </source>
</reference>
<dbReference type="Proteomes" id="UP000509594">
    <property type="component" value="Chromosome"/>
</dbReference>
<evidence type="ECO:0000313" key="2">
    <source>
        <dbReference type="Proteomes" id="UP000509594"/>
    </source>
</evidence>
<dbReference type="RefSeq" id="WP_176965199.1">
    <property type="nucleotide sequence ID" value="NZ_CP058215.1"/>
</dbReference>
<sequence>MATKQEEFWKRDNFAVITDGTKPALKWAIDELRKRDKNIYVVDLSEKPASGSLTSISDLPDKVENVIIGITTTEPARIIEELAAKGITDFWVHWKTDTCDVEHLTYDPELDIITGRCPMMYLGKSMSIHGFHRIIARSLGKY</sequence>
<dbReference type="KEGG" id="mzi:HWN40_07760"/>
<proteinExistence type="predicted"/>
<dbReference type="Gene3D" id="3.40.50.720">
    <property type="entry name" value="NAD(P)-binding Rossmann-like Domain"/>
    <property type="match status" value="1"/>
</dbReference>
<evidence type="ECO:0008006" key="3">
    <source>
        <dbReference type="Google" id="ProtNLM"/>
    </source>
</evidence>
<keyword evidence="2" id="KW-1185">Reference proteome</keyword>